<dbReference type="OrthoDB" id="2939340at2759"/>
<name>A0A9P6D920_PLEER</name>
<dbReference type="Proteomes" id="UP000807025">
    <property type="component" value="Unassembled WGS sequence"/>
</dbReference>
<feature type="region of interest" description="Disordered" evidence="1">
    <location>
        <begin position="29"/>
        <end position="59"/>
    </location>
</feature>
<gene>
    <name evidence="2" type="ORF">BDN71DRAFT_1514185</name>
</gene>
<dbReference type="EMBL" id="MU154802">
    <property type="protein sequence ID" value="KAF9487223.1"/>
    <property type="molecule type" value="Genomic_DNA"/>
</dbReference>
<feature type="compositionally biased region" description="Polar residues" evidence="1">
    <location>
        <begin position="44"/>
        <end position="56"/>
    </location>
</feature>
<sequence>MFAHTQPVSESCHVQSDFWAEQAAACPPIPSADMQAPSPDSVLTDASDSLTPSGTESYIHPHPDLEYSLSCSYPIDEHTVPYTSMLNFIPSYVESTTMDLSAEITEPSSGDLERVDYTHYWSTYLSAHDQEELGTSDEGACYPYPSIGSNTLRAQYAEELSPLATRVPTLDTQLEDPCATDSTIHTSPPSNTLPSYPSFHSSFDYSSNEPMLEGWSDWNLNPAYSEVAGMNQLVQNNMTLEDCQPTFLSYPTTFYMKGGVSLTIETTLKVSPAAGCRCGGNYLPAMNVDSESDRRQKSLEYC</sequence>
<organism evidence="2 3">
    <name type="scientific">Pleurotus eryngii</name>
    <name type="common">Boletus of the steppes</name>
    <dbReference type="NCBI Taxonomy" id="5323"/>
    <lineage>
        <taxon>Eukaryota</taxon>
        <taxon>Fungi</taxon>
        <taxon>Dikarya</taxon>
        <taxon>Basidiomycota</taxon>
        <taxon>Agaricomycotina</taxon>
        <taxon>Agaricomycetes</taxon>
        <taxon>Agaricomycetidae</taxon>
        <taxon>Agaricales</taxon>
        <taxon>Pleurotineae</taxon>
        <taxon>Pleurotaceae</taxon>
        <taxon>Pleurotus</taxon>
    </lineage>
</organism>
<comment type="caution">
    <text evidence="2">The sequence shown here is derived from an EMBL/GenBank/DDBJ whole genome shotgun (WGS) entry which is preliminary data.</text>
</comment>
<evidence type="ECO:0000313" key="2">
    <source>
        <dbReference type="EMBL" id="KAF9487223.1"/>
    </source>
</evidence>
<evidence type="ECO:0000313" key="3">
    <source>
        <dbReference type="Proteomes" id="UP000807025"/>
    </source>
</evidence>
<evidence type="ECO:0000256" key="1">
    <source>
        <dbReference type="SAM" id="MobiDB-lite"/>
    </source>
</evidence>
<reference evidence="2" key="1">
    <citation type="submission" date="2020-11" db="EMBL/GenBank/DDBJ databases">
        <authorList>
            <consortium name="DOE Joint Genome Institute"/>
            <person name="Ahrendt S."/>
            <person name="Riley R."/>
            <person name="Andreopoulos W."/>
            <person name="Labutti K."/>
            <person name="Pangilinan J."/>
            <person name="Ruiz-Duenas F.J."/>
            <person name="Barrasa J.M."/>
            <person name="Sanchez-Garcia M."/>
            <person name="Camarero S."/>
            <person name="Miyauchi S."/>
            <person name="Serrano A."/>
            <person name="Linde D."/>
            <person name="Babiker R."/>
            <person name="Drula E."/>
            <person name="Ayuso-Fernandez I."/>
            <person name="Pacheco R."/>
            <person name="Padilla G."/>
            <person name="Ferreira P."/>
            <person name="Barriuso J."/>
            <person name="Kellner H."/>
            <person name="Castanera R."/>
            <person name="Alfaro M."/>
            <person name="Ramirez L."/>
            <person name="Pisabarro A.G."/>
            <person name="Kuo A."/>
            <person name="Tritt A."/>
            <person name="Lipzen A."/>
            <person name="He G."/>
            <person name="Yan M."/>
            <person name="Ng V."/>
            <person name="Cullen D."/>
            <person name="Martin F."/>
            <person name="Rosso M.-N."/>
            <person name="Henrissat B."/>
            <person name="Hibbett D."/>
            <person name="Martinez A.T."/>
            <person name="Grigoriev I.V."/>
        </authorList>
    </citation>
    <scope>NUCLEOTIDE SEQUENCE</scope>
    <source>
        <strain evidence="2">ATCC 90797</strain>
    </source>
</reference>
<protein>
    <submittedName>
        <fullName evidence="2">Uncharacterized protein</fullName>
    </submittedName>
</protein>
<keyword evidence="3" id="KW-1185">Reference proteome</keyword>
<accession>A0A9P6D920</accession>
<dbReference type="AlphaFoldDB" id="A0A9P6D920"/>
<proteinExistence type="predicted"/>